<dbReference type="PANTHER" id="PTHR47053">
    <property type="entry name" value="MUREIN DD-ENDOPEPTIDASE MEPH-RELATED"/>
    <property type="match status" value="1"/>
</dbReference>
<evidence type="ECO:0000313" key="8">
    <source>
        <dbReference type="Proteomes" id="UP000460157"/>
    </source>
</evidence>
<keyword evidence="2" id="KW-0645">Protease</keyword>
<dbReference type="InterPro" id="IPR051202">
    <property type="entry name" value="Peptidase_C40"/>
</dbReference>
<comment type="caution">
    <text evidence="7">The sequence shown here is derived from an EMBL/GenBank/DDBJ whole genome shotgun (WGS) entry which is preliminary data.</text>
</comment>
<dbReference type="Proteomes" id="UP000460157">
    <property type="component" value="Unassembled WGS sequence"/>
</dbReference>
<accession>A0A7K1UKA2</accession>
<keyword evidence="8" id="KW-1185">Reference proteome</keyword>
<sequence>MTNTTSYDSRRARRRAARKTRVGADTAAAGRATAAVLAASGLVISTGVAANANTESEEGRNSATVQLSASELSVERASNVAPQTVTAALETELTFERPMVTSEPAPEPEPESAPESVSEPAPESAPEPVPAPEPETALAATPDPAQEPVGESGPASQQNSAPQQQEPQQQSQSNSGPATSGSTQDPPSNNNGGSSSVVNAAYAGLGVPYLWGGTTTAGFDCSGFINWAYNRAGRGGLPRTTYGMEASLPRVSSPQPGDIVLANNSTHGGIYIGNGQVISATVSNGISVHDINAGWHQVNAILRPGG</sequence>
<feature type="compositionally biased region" description="Basic residues" evidence="5">
    <location>
        <begin position="11"/>
        <end position="21"/>
    </location>
</feature>
<evidence type="ECO:0000256" key="4">
    <source>
        <dbReference type="ARBA" id="ARBA00022807"/>
    </source>
</evidence>
<dbReference type="RefSeq" id="WP_157324216.1">
    <property type="nucleotide sequence ID" value="NZ_BMFX01000051.1"/>
</dbReference>
<evidence type="ECO:0000313" key="7">
    <source>
        <dbReference type="EMBL" id="MVT26844.1"/>
    </source>
</evidence>
<protein>
    <recommendedName>
        <fullName evidence="6">NlpC/P60 domain-containing protein</fullName>
    </recommendedName>
</protein>
<feature type="compositionally biased region" description="Low complexity" evidence="5">
    <location>
        <begin position="152"/>
        <end position="177"/>
    </location>
</feature>
<feature type="region of interest" description="Disordered" evidence="5">
    <location>
        <begin position="92"/>
        <end position="195"/>
    </location>
</feature>
<dbReference type="EMBL" id="WRPM01000073">
    <property type="protein sequence ID" value="MVT26844.1"/>
    <property type="molecule type" value="Genomic_DNA"/>
</dbReference>
<dbReference type="PANTHER" id="PTHR47053:SF1">
    <property type="entry name" value="MUREIN DD-ENDOPEPTIDASE MEPH-RELATED"/>
    <property type="match status" value="1"/>
</dbReference>
<gene>
    <name evidence="7" type="ORF">GNZ21_10830</name>
</gene>
<dbReference type="SUPFAM" id="SSF54001">
    <property type="entry name" value="Cysteine proteinases"/>
    <property type="match status" value="1"/>
</dbReference>
<keyword evidence="3" id="KW-0378">Hydrolase</keyword>
<dbReference type="OrthoDB" id="9815778at2"/>
<dbReference type="InterPro" id="IPR000064">
    <property type="entry name" value="NLP_P60_dom"/>
</dbReference>
<feature type="region of interest" description="Disordered" evidence="5">
    <location>
        <begin position="1"/>
        <end position="27"/>
    </location>
</feature>
<dbReference type="GO" id="GO:0008234">
    <property type="term" value="F:cysteine-type peptidase activity"/>
    <property type="evidence" value="ECO:0007669"/>
    <property type="project" value="UniProtKB-KW"/>
</dbReference>
<organism evidence="7 8">
    <name type="scientific">Nesterenkonia alkaliphila</name>
    <dbReference type="NCBI Taxonomy" id="1463631"/>
    <lineage>
        <taxon>Bacteria</taxon>
        <taxon>Bacillati</taxon>
        <taxon>Actinomycetota</taxon>
        <taxon>Actinomycetes</taxon>
        <taxon>Micrococcales</taxon>
        <taxon>Micrococcaceae</taxon>
        <taxon>Nesterenkonia</taxon>
    </lineage>
</organism>
<keyword evidence="4" id="KW-0788">Thiol protease</keyword>
<feature type="domain" description="NlpC/P60" evidence="6">
    <location>
        <begin position="191"/>
        <end position="306"/>
    </location>
</feature>
<comment type="similarity">
    <text evidence="1">Belongs to the peptidase C40 family.</text>
</comment>
<feature type="compositionally biased region" description="Pro residues" evidence="5">
    <location>
        <begin position="123"/>
        <end position="133"/>
    </location>
</feature>
<name>A0A7K1UKA2_9MICC</name>
<dbReference type="PROSITE" id="PS51935">
    <property type="entry name" value="NLPC_P60"/>
    <property type="match status" value="1"/>
</dbReference>
<proteinExistence type="inferred from homology"/>
<evidence type="ECO:0000256" key="1">
    <source>
        <dbReference type="ARBA" id="ARBA00007074"/>
    </source>
</evidence>
<feature type="compositionally biased region" description="Polar residues" evidence="5">
    <location>
        <begin position="178"/>
        <end position="187"/>
    </location>
</feature>
<dbReference type="Pfam" id="PF00877">
    <property type="entry name" value="NLPC_P60"/>
    <property type="match status" value="1"/>
</dbReference>
<reference evidence="7 8" key="1">
    <citation type="submission" date="2019-12" db="EMBL/GenBank/DDBJ databases">
        <title>Nesterenkonia muleiensis sp. nov., a novel actinobacterium isolated from sap of Populus euphratica.</title>
        <authorList>
            <person name="Wang R."/>
        </authorList>
    </citation>
    <scope>NUCLEOTIDE SEQUENCE [LARGE SCALE GENOMIC DNA]</scope>
    <source>
        <strain evidence="7 8">F10</strain>
    </source>
</reference>
<dbReference type="InterPro" id="IPR038765">
    <property type="entry name" value="Papain-like_cys_pep_sf"/>
</dbReference>
<evidence type="ECO:0000256" key="2">
    <source>
        <dbReference type="ARBA" id="ARBA00022670"/>
    </source>
</evidence>
<evidence type="ECO:0000256" key="3">
    <source>
        <dbReference type="ARBA" id="ARBA00022801"/>
    </source>
</evidence>
<feature type="compositionally biased region" description="Low complexity" evidence="5">
    <location>
        <begin position="113"/>
        <end position="122"/>
    </location>
</feature>
<dbReference type="GO" id="GO:0006508">
    <property type="term" value="P:proteolysis"/>
    <property type="evidence" value="ECO:0007669"/>
    <property type="project" value="UniProtKB-KW"/>
</dbReference>
<evidence type="ECO:0000256" key="5">
    <source>
        <dbReference type="SAM" id="MobiDB-lite"/>
    </source>
</evidence>
<evidence type="ECO:0000259" key="6">
    <source>
        <dbReference type="PROSITE" id="PS51935"/>
    </source>
</evidence>
<dbReference type="Gene3D" id="3.90.1720.10">
    <property type="entry name" value="endopeptidase domain like (from Nostoc punctiforme)"/>
    <property type="match status" value="1"/>
</dbReference>
<dbReference type="AlphaFoldDB" id="A0A7K1UKA2"/>
<feature type="compositionally biased region" description="Low complexity" evidence="5">
    <location>
        <begin position="134"/>
        <end position="144"/>
    </location>
</feature>